<dbReference type="AlphaFoldDB" id="A0A223D4N6"/>
<accession>A0A223D4N6</accession>
<proteinExistence type="predicted"/>
<dbReference type="Proteomes" id="UP000214688">
    <property type="component" value="Chromosome"/>
</dbReference>
<feature type="chain" id="PRO_5039473515" evidence="1">
    <location>
        <begin position="25"/>
        <end position="283"/>
    </location>
</feature>
<protein>
    <submittedName>
        <fullName evidence="2">Uncharacterized protein</fullName>
    </submittedName>
</protein>
<evidence type="ECO:0000256" key="1">
    <source>
        <dbReference type="SAM" id="SignalP"/>
    </source>
</evidence>
<organism evidence="2 3">
    <name type="scientific">Tumebacillus algifaecis</name>
    <dbReference type="NCBI Taxonomy" id="1214604"/>
    <lineage>
        <taxon>Bacteria</taxon>
        <taxon>Bacillati</taxon>
        <taxon>Bacillota</taxon>
        <taxon>Bacilli</taxon>
        <taxon>Bacillales</taxon>
        <taxon>Alicyclobacillaceae</taxon>
        <taxon>Tumebacillus</taxon>
    </lineage>
</organism>
<gene>
    <name evidence="2" type="ORF">CIG75_17540</name>
</gene>
<reference evidence="2 3" key="1">
    <citation type="journal article" date="2015" name="Int. J. Syst. Evol. Microbiol.">
        <title>Tumebacillus algifaecis sp. nov., isolated from decomposing algal scum.</title>
        <authorList>
            <person name="Wu Y.F."/>
            <person name="Zhang B."/>
            <person name="Xing P."/>
            <person name="Wu Q.L."/>
            <person name="Liu S.J."/>
        </authorList>
    </citation>
    <scope>NUCLEOTIDE SEQUENCE [LARGE SCALE GENOMIC DNA]</scope>
    <source>
        <strain evidence="2 3">THMBR28</strain>
    </source>
</reference>
<keyword evidence="3" id="KW-1185">Reference proteome</keyword>
<evidence type="ECO:0000313" key="3">
    <source>
        <dbReference type="Proteomes" id="UP000214688"/>
    </source>
</evidence>
<name>A0A223D4N6_9BACL</name>
<dbReference type="KEGG" id="tab:CIG75_17540"/>
<keyword evidence="1" id="KW-0732">Signal</keyword>
<evidence type="ECO:0000313" key="2">
    <source>
        <dbReference type="EMBL" id="ASS76588.1"/>
    </source>
</evidence>
<sequence length="283" mass="31670">MKKIISSITLAILLSGMISFSSQSQLTLASNDNFSKSQFVTEQSKLKKKQTSEQREKGKQIDEQLSSVMPYVSLNEDNIVTVDIVAAKAAKVPKSSIQTAEKYFQEQNRMITEIASGKTMAEVEFSDDFEGSFNDYFYYLAEGKNAPPVVQNTNFGVIQPDANGGCGGDTDNPHPCPPRQTLYWFYSLPELQTIFLNQGYHATAHYAGGSADWNPARDYTKCVSAYNCGSCAFRYQAVFADTNTANKYHAIVQVPEPNPEILSYIWPTGSWGLYVKWWHDYSC</sequence>
<dbReference type="EMBL" id="CP022657">
    <property type="protein sequence ID" value="ASS76588.1"/>
    <property type="molecule type" value="Genomic_DNA"/>
</dbReference>
<dbReference type="OrthoDB" id="2988586at2"/>
<feature type="signal peptide" evidence="1">
    <location>
        <begin position="1"/>
        <end position="24"/>
    </location>
</feature>
<dbReference type="RefSeq" id="WP_094237819.1">
    <property type="nucleotide sequence ID" value="NZ_CP022657.1"/>
</dbReference>